<dbReference type="EnsemblPlants" id="AET5Gv20334000.8">
    <property type="protein sequence ID" value="AET5Gv20334000.8"/>
    <property type="gene ID" value="AET5Gv20334000"/>
</dbReference>
<proteinExistence type="predicted"/>
<evidence type="ECO:0000313" key="2">
    <source>
        <dbReference type="Proteomes" id="UP000015105"/>
    </source>
</evidence>
<reference evidence="2" key="1">
    <citation type="journal article" date="2014" name="Science">
        <title>Ancient hybridizations among the ancestral genomes of bread wheat.</title>
        <authorList>
            <consortium name="International Wheat Genome Sequencing Consortium,"/>
            <person name="Marcussen T."/>
            <person name="Sandve S.R."/>
            <person name="Heier L."/>
            <person name="Spannagl M."/>
            <person name="Pfeifer M."/>
            <person name="Jakobsen K.S."/>
            <person name="Wulff B.B."/>
            <person name="Steuernagel B."/>
            <person name="Mayer K.F."/>
            <person name="Olsen O.A."/>
        </authorList>
    </citation>
    <scope>NUCLEOTIDE SEQUENCE [LARGE SCALE GENOMIC DNA]</scope>
    <source>
        <strain evidence="2">cv. AL8/78</strain>
    </source>
</reference>
<reference evidence="1" key="3">
    <citation type="journal article" date="2017" name="Nature">
        <title>Genome sequence of the progenitor of the wheat D genome Aegilops tauschii.</title>
        <authorList>
            <person name="Luo M.C."/>
            <person name="Gu Y.Q."/>
            <person name="Puiu D."/>
            <person name="Wang H."/>
            <person name="Twardziok S.O."/>
            <person name="Deal K.R."/>
            <person name="Huo N."/>
            <person name="Zhu T."/>
            <person name="Wang L."/>
            <person name="Wang Y."/>
            <person name="McGuire P.E."/>
            <person name="Liu S."/>
            <person name="Long H."/>
            <person name="Ramasamy R.K."/>
            <person name="Rodriguez J.C."/>
            <person name="Van S.L."/>
            <person name="Yuan L."/>
            <person name="Wang Z."/>
            <person name="Xia Z."/>
            <person name="Xiao L."/>
            <person name="Anderson O.D."/>
            <person name="Ouyang S."/>
            <person name="Liang Y."/>
            <person name="Zimin A.V."/>
            <person name="Pertea G."/>
            <person name="Qi P."/>
            <person name="Bennetzen J.L."/>
            <person name="Dai X."/>
            <person name="Dawson M.W."/>
            <person name="Muller H.G."/>
            <person name="Kugler K."/>
            <person name="Rivarola-Duarte L."/>
            <person name="Spannagl M."/>
            <person name="Mayer K.F.X."/>
            <person name="Lu F.H."/>
            <person name="Bevan M.W."/>
            <person name="Leroy P."/>
            <person name="Li P."/>
            <person name="You F.M."/>
            <person name="Sun Q."/>
            <person name="Liu Z."/>
            <person name="Lyons E."/>
            <person name="Wicker T."/>
            <person name="Salzberg S.L."/>
            <person name="Devos K.M."/>
            <person name="Dvorak J."/>
        </authorList>
    </citation>
    <scope>NUCLEOTIDE SEQUENCE [LARGE SCALE GENOMIC DNA]</scope>
    <source>
        <strain evidence="1">cv. AL8/78</strain>
    </source>
</reference>
<accession>A0A453K7P5</accession>
<evidence type="ECO:0000313" key="1">
    <source>
        <dbReference type="EnsemblPlants" id="AET5Gv20334000.8"/>
    </source>
</evidence>
<keyword evidence="2" id="KW-1185">Reference proteome</keyword>
<dbReference type="AlphaFoldDB" id="A0A453K7P5"/>
<reference evidence="1" key="4">
    <citation type="submission" date="2019-03" db="UniProtKB">
        <authorList>
            <consortium name="EnsemblPlants"/>
        </authorList>
    </citation>
    <scope>IDENTIFICATION</scope>
</reference>
<sequence length="45" mass="4845">AAFILVAGMGKSRFGFLLRLRAFISSSDALLQLGTGKYSYYSIGP</sequence>
<reference evidence="2" key="2">
    <citation type="journal article" date="2017" name="Nat. Plants">
        <title>The Aegilops tauschii genome reveals multiple impacts of transposons.</title>
        <authorList>
            <person name="Zhao G."/>
            <person name="Zou C."/>
            <person name="Li K."/>
            <person name="Wang K."/>
            <person name="Li T."/>
            <person name="Gao L."/>
            <person name="Zhang X."/>
            <person name="Wang H."/>
            <person name="Yang Z."/>
            <person name="Liu X."/>
            <person name="Jiang W."/>
            <person name="Mao L."/>
            <person name="Kong X."/>
            <person name="Jiao Y."/>
            <person name="Jia J."/>
        </authorList>
    </citation>
    <scope>NUCLEOTIDE SEQUENCE [LARGE SCALE GENOMIC DNA]</scope>
    <source>
        <strain evidence="2">cv. AL8/78</strain>
    </source>
</reference>
<protein>
    <submittedName>
        <fullName evidence="1">Uncharacterized protein</fullName>
    </submittedName>
</protein>
<reference evidence="1" key="5">
    <citation type="journal article" date="2021" name="G3 (Bethesda)">
        <title>Aegilops tauschii genome assembly Aet v5.0 features greater sequence contiguity and improved annotation.</title>
        <authorList>
            <person name="Wang L."/>
            <person name="Zhu T."/>
            <person name="Rodriguez J.C."/>
            <person name="Deal K.R."/>
            <person name="Dubcovsky J."/>
            <person name="McGuire P.E."/>
            <person name="Lux T."/>
            <person name="Spannagl M."/>
            <person name="Mayer K.F.X."/>
            <person name="Baldrich P."/>
            <person name="Meyers B.C."/>
            <person name="Huo N."/>
            <person name="Gu Y.Q."/>
            <person name="Zhou H."/>
            <person name="Devos K.M."/>
            <person name="Bennetzen J.L."/>
            <person name="Unver T."/>
            <person name="Budak H."/>
            <person name="Gulick P.J."/>
            <person name="Galiba G."/>
            <person name="Kalapos B."/>
            <person name="Nelson D.R."/>
            <person name="Li P."/>
            <person name="You F.M."/>
            <person name="Luo M.C."/>
            <person name="Dvorak J."/>
        </authorList>
    </citation>
    <scope>NUCLEOTIDE SEQUENCE [LARGE SCALE GENOMIC DNA]</scope>
    <source>
        <strain evidence="1">cv. AL8/78</strain>
    </source>
</reference>
<name>A0A453K7P5_AEGTS</name>
<organism evidence="1 2">
    <name type="scientific">Aegilops tauschii subsp. strangulata</name>
    <name type="common">Goatgrass</name>
    <dbReference type="NCBI Taxonomy" id="200361"/>
    <lineage>
        <taxon>Eukaryota</taxon>
        <taxon>Viridiplantae</taxon>
        <taxon>Streptophyta</taxon>
        <taxon>Embryophyta</taxon>
        <taxon>Tracheophyta</taxon>
        <taxon>Spermatophyta</taxon>
        <taxon>Magnoliopsida</taxon>
        <taxon>Liliopsida</taxon>
        <taxon>Poales</taxon>
        <taxon>Poaceae</taxon>
        <taxon>BOP clade</taxon>
        <taxon>Pooideae</taxon>
        <taxon>Triticodae</taxon>
        <taxon>Triticeae</taxon>
        <taxon>Triticinae</taxon>
        <taxon>Aegilops</taxon>
    </lineage>
</organism>
<dbReference type="Proteomes" id="UP000015105">
    <property type="component" value="Chromosome 5D"/>
</dbReference>
<dbReference type="Gramene" id="AET5Gv20334000.8">
    <property type="protein sequence ID" value="AET5Gv20334000.8"/>
    <property type="gene ID" value="AET5Gv20334000"/>
</dbReference>